<evidence type="ECO:0000256" key="12">
    <source>
        <dbReference type="ARBA" id="ARBA00042531"/>
    </source>
</evidence>
<dbReference type="FunFam" id="3.40.1190.20:FF:000003">
    <property type="entry name" value="Phosphomethylpyrimidine kinase ThiD"/>
    <property type="match status" value="1"/>
</dbReference>
<feature type="domain" description="Pyridoxamine kinase/Phosphomethylpyrimidine kinase" evidence="14">
    <location>
        <begin position="15"/>
        <end position="255"/>
    </location>
</feature>
<dbReference type="GO" id="GO:0008478">
    <property type="term" value="F:pyridoxal kinase activity"/>
    <property type="evidence" value="ECO:0007669"/>
    <property type="project" value="UniProtKB-EC"/>
</dbReference>
<accession>A0A516KCK9</accession>
<dbReference type="Gene3D" id="3.40.1190.20">
    <property type="match status" value="1"/>
</dbReference>
<dbReference type="SUPFAM" id="SSF53613">
    <property type="entry name" value="Ribokinase-like"/>
    <property type="match status" value="1"/>
</dbReference>
<dbReference type="NCBIfam" id="TIGR00097">
    <property type="entry name" value="HMP-P_kinase"/>
    <property type="match status" value="1"/>
</dbReference>
<name>A0A516KCK9_9BACI</name>
<dbReference type="GO" id="GO:0005524">
    <property type="term" value="F:ATP binding"/>
    <property type="evidence" value="ECO:0007669"/>
    <property type="project" value="UniProtKB-KW"/>
</dbReference>
<dbReference type="GO" id="GO:0009228">
    <property type="term" value="P:thiamine biosynthetic process"/>
    <property type="evidence" value="ECO:0007669"/>
    <property type="project" value="InterPro"/>
</dbReference>
<evidence type="ECO:0000256" key="2">
    <source>
        <dbReference type="ARBA" id="ARBA00012104"/>
    </source>
</evidence>
<dbReference type="InterPro" id="IPR013749">
    <property type="entry name" value="PM/HMP-P_kinase-1"/>
</dbReference>
<comment type="similarity">
    <text evidence="1">Belongs to the ThiD family.</text>
</comment>
<keyword evidence="4" id="KW-0479">Metal-binding</keyword>
<dbReference type="EC" id="2.7.1.35" evidence="2"/>
<keyword evidence="5" id="KW-0547">Nucleotide-binding</keyword>
<comment type="catalytic activity">
    <reaction evidence="13">
        <text>pyridoxal + ATP = pyridoxal 5'-phosphate + ADP + H(+)</text>
        <dbReference type="Rhea" id="RHEA:10224"/>
        <dbReference type="ChEBI" id="CHEBI:15378"/>
        <dbReference type="ChEBI" id="CHEBI:17310"/>
        <dbReference type="ChEBI" id="CHEBI:30616"/>
        <dbReference type="ChEBI" id="CHEBI:456216"/>
        <dbReference type="ChEBI" id="CHEBI:597326"/>
        <dbReference type="EC" id="2.7.1.35"/>
    </reaction>
</comment>
<evidence type="ECO:0000259" key="14">
    <source>
        <dbReference type="Pfam" id="PF08543"/>
    </source>
</evidence>
<keyword evidence="3 15" id="KW-0808">Transferase</keyword>
<evidence type="ECO:0000313" key="15">
    <source>
        <dbReference type="EMBL" id="QDP39076.1"/>
    </source>
</evidence>
<dbReference type="PANTHER" id="PTHR20858:SF19">
    <property type="entry name" value="PYRIDOXINE KINASE"/>
    <property type="match status" value="1"/>
</dbReference>
<evidence type="ECO:0000256" key="7">
    <source>
        <dbReference type="ARBA" id="ARBA00022840"/>
    </source>
</evidence>
<keyword evidence="6 15" id="KW-0418">Kinase</keyword>
<keyword evidence="8" id="KW-0460">Magnesium</keyword>
<evidence type="ECO:0000256" key="8">
    <source>
        <dbReference type="ARBA" id="ARBA00022842"/>
    </source>
</evidence>
<dbReference type="Proteomes" id="UP000315215">
    <property type="component" value="Chromosome"/>
</dbReference>
<dbReference type="OrthoDB" id="9810880at2"/>
<dbReference type="PANTHER" id="PTHR20858">
    <property type="entry name" value="PHOSPHOMETHYLPYRIMIDINE KINASE"/>
    <property type="match status" value="1"/>
</dbReference>
<evidence type="ECO:0000313" key="16">
    <source>
        <dbReference type="Proteomes" id="UP000315215"/>
    </source>
</evidence>
<evidence type="ECO:0000256" key="13">
    <source>
        <dbReference type="ARBA" id="ARBA00049293"/>
    </source>
</evidence>
<dbReference type="EMBL" id="CP041666">
    <property type="protein sequence ID" value="QDP39076.1"/>
    <property type="molecule type" value="Genomic_DNA"/>
</dbReference>
<organism evidence="15 16">
    <name type="scientific">Radiobacillus deserti</name>
    <dbReference type="NCBI Taxonomy" id="2594883"/>
    <lineage>
        <taxon>Bacteria</taxon>
        <taxon>Bacillati</taxon>
        <taxon>Bacillota</taxon>
        <taxon>Bacilli</taxon>
        <taxon>Bacillales</taxon>
        <taxon>Bacillaceae</taxon>
        <taxon>Radiobacillus</taxon>
    </lineage>
</organism>
<keyword evidence="16" id="KW-1185">Reference proteome</keyword>
<evidence type="ECO:0000256" key="10">
    <source>
        <dbReference type="ARBA" id="ARBA00042348"/>
    </source>
</evidence>
<evidence type="ECO:0000256" key="4">
    <source>
        <dbReference type="ARBA" id="ARBA00022723"/>
    </source>
</evidence>
<evidence type="ECO:0000256" key="5">
    <source>
        <dbReference type="ARBA" id="ARBA00022741"/>
    </source>
</evidence>
<dbReference type="GO" id="GO:0046872">
    <property type="term" value="F:metal ion binding"/>
    <property type="evidence" value="ECO:0007669"/>
    <property type="project" value="UniProtKB-KW"/>
</dbReference>
<dbReference type="KEGG" id="aqt:FN924_01935"/>
<dbReference type="InterPro" id="IPR029056">
    <property type="entry name" value="Ribokinase-like"/>
</dbReference>
<gene>
    <name evidence="15" type="primary">thiD</name>
    <name evidence="15" type="ORF">FN924_01935</name>
</gene>
<evidence type="ECO:0000256" key="11">
    <source>
        <dbReference type="ARBA" id="ARBA00042396"/>
    </source>
</evidence>
<dbReference type="AlphaFoldDB" id="A0A516KCK9"/>
<dbReference type="InterPro" id="IPR004399">
    <property type="entry name" value="HMP/HMP-P_kinase_dom"/>
</dbReference>
<evidence type="ECO:0000256" key="1">
    <source>
        <dbReference type="ARBA" id="ARBA00009879"/>
    </source>
</evidence>
<dbReference type="Pfam" id="PF08543">
    <property type="entry name" value="Phos_pyr_kin"/>
    <property type="match status" value="1"/>
</dbReference>
<dbReference type="RefSeq" id="WP_143891826.1">
    <property type="nucleotide sequence ID" value="NZ_CP041666.1"/>
</dbReference>
<dbReference type="GO" id="GO:0008972">
    <property type="term" value="F:phosphomethylpyrimidine kinase activity"/>
    <property type="evidence" value="ECO:0007669"/>
    <property type="project" value="InterPro"/>
</dbReference>
<reference evidence="15 16" key="1">
    <citation type="submission" date="2019-07" db="EMBL/GenBank/DDBJ databases">
        <authorList>
            <person name="Li J."/>
        </authorList>
    </citation>
    <scope>NUCLEOTIDE SEQUENCE [LARGE SCALE GENOMIC DNA]</scope>
    <source>
        <strain evidence="15 16">TKL69</strain>
    </source>
</reference>
<keyword evidence="7" id="KW-0067">ATP-binding</keyword>
<dbReference type="GO" id="GO:0005829">
    <property type="term" value="C:cytosol"/>
    <property type="evidence" value="ECO:0007669"/>
    <property type="project" value="TreeGrafter"/>
</dbReference>
<protein>
    <recommendedName>
        <fullName evidence="2">pyridoxal kinase</fullName>
        <ecNumber evidence="2">2.7.1.35</ecNumber>
    </recommendedName>
    <alternativeName>
        <fullName evidence="10">PN/PL/PM kinase</fullName>
    </alternativeName>
    <alternativeName>
        <fullName evidence="11">Pyridoxal kinase</fullName>
    </alternativeName>
    <alternativeName>
        <fullName evidence="9">Pyridoxamine kinase</fullName>
    </alternativeName>
    <alternativeName>
        <fullName evidence="12">Vitamin B6 kinase</fullName>
    </alternativeName>
</protein>
<evidence type="ECO:0000256" key="9">
    <source>
        <dbReference type="ARBA" id="ARBA00042307"/>
    </source>
</evidence>
<dbReference type="CDD" id="cd01169">
    <property type="entry name" value="HMPP_kinase"/>
    <property type="match status" value="1"/>
</dbReference>
<sequence>MTIARALSIAGSAAHGSAGIQADLKTFQERDVYGMAAITAIVAKNPVTASSIFEQPLEAIEAQFYTATKNVGVDAMKTGMLFTTEIIELVVHLLKNEKDKPLVVDPVMIGKMGSQLLHDDAIETMKKQLFPLATILTPNRHEAAKLIGKKELHTIEQLKDAARELHQFGPTYVVVKGGVIGEKAIDILYDGHQMMELVEPSVETIHTSGAGCSFSAAMTAELAKGTKTMEAVMLAKKYVTAAINHALSFGKGIGSTYHAAYRKFGEATNEGFGKKIKNLH</sequence>
<evidence type="ECO:0000256" key="3">
    <source>
        <dbReference type="ARBA" id="ARBA00022679"/>
    </source>
</evidence>
<evidence type="ECO:0000256" key="6">
    <source>
        <dbReference type="ARBA" id="ARBA00022777"/>
    </source>
</evidence>
<proteinExistence type="inferred from homology"/>
<dbReference type="GO" id="GO:0008902">
    <property type="term" value="F:hydroxymethylpyrimidine kinase activity"/>
    <property type="evidence" value="ECO:0007669"/>
    <property type="project" value="TreeGrafter"/>
</dbReference>